<keyword evidence="2" id="KW-1003">Cell membrane</keyword>
<proteinExistence type="predicted"/>
<sequence length="364" mass="37036">MNSEKTDWASVLGQTARKPFFWGIVAIVVLLGINLVKDPSFLAISYNANTGYLSGNVLDILRAAAPIMLIAVGMTLVVATAGIDLSVGSVMVASGAVAMQFLAGVNTPGSAGAALGAVLLALAVGAAMGLLSGVLVAYVGLQPFITTLVMMMAGRGLAKVITGGNNTKASNDAFSWIANGRVLGFPVVFVIAVVVVVLVALVIRWTALGMMIEAIGINANAARMAGIKPRGLLVTVYTVSGLLAAGAGMMSVASVMTVDVSQTGNGLEMDAILALVVGGTSLAGGKFHIGGSVVGALMITTLDKTVKFLGIASSATPAFKAAVIIILCLLQSERVRNLLLRRRRDKSTVAAPIAVATPKESVTA</sequence>
<dbReference type="PANTHER" id="PTHR32196:SF19">
    <property type="entry name" value="GALACTOFURANOSE TRANSPORTER PERMEASE PROTEIN YTFT"/>
    <property type="match status" value="1"/>
</dbReference>
<dbReference type="RefSeq" id="WP_167166625.1">
    <property type="nucleotide sequence ID" value="NZ_BAAAOO010000011.1"/>
</dbReference>
<keyword evidence="7" id="KW-0762">Sugar transport</keyword>
<dbReference type="Pfam" id="PF02653">
    <property type="entry name" value="BPD_transp_2"/>
    <property type="match status" value="1"/>
</dbReference>
<evidence type="ECO:0000256" key="1">
    <source>
        <dbReference type="ARBA" id="ARBA00004651"/>
    </source>
</evidence>
<feature type="transmembrane region" description="Helical" evidence="6">
    <location>
        <begin position="85"/>
        <end position="105"/>
    </location>
</feature>
<dbReference type="PANTHER" id="PTHR32196">
    <property type="entry name" value="ABC TRANSPORTER PERMEASE PROTEIN YPHD-RELATED-RELATED"/>
    <property type="match status" value="1"/>
</dbReference>
<accession>A0ABX0SFH7</accession>
<keyword evidence="3 6" id="KW-0812">Transmembrane</keyword>
<dbReference type="EMBL" id="JAAMOZ010000001">
    <property type="protein sequence ID" value="NIH57153.1"/>
    <property type="molecule type" value="Genomic_DNA"/>
</dbReference>
<comment type="caution">
    <text evidence="7">The sequence shown here is derived from an EMBL/GenBank/DDBJ whole genome shotgun (WGS) entry which is preliminary data.</text>
</comment>
<evidence type="ECO:0000256" key="3">
    <source>
        <dbReference type="ARBA" id="ARBA00022692"/>
    </source>
</evidence>
<dbReference type="CDD" id="cd06579">
    <property type="entry name" value="TM_PBP1_transp_AraH_like"/>
    <property type="match status" value="1"/>
</dbReference>
<evidence type="ECO:0000313" key="8">
    <source>
        <dbReference type="Proteomes" id="UP000749311"/>
    </source>
</evidence>
<protein>
    <submittedName>
        <fullName evidence="7">Simple sugar transport system permease protein</fullName>
    </submittedName>
</protein>
<dbReference type="Proteomes" id="UP000749311">
    <property type="component" value="Unassembled WGS sequence"/>
</dbReference>
<evidence type="ECO:0000256" key="6">
    <source>
        <dbReference type="SAM" id="Phobius"/>
    </source>
</evidence>
<evidence type="ECO:0000256" key="5">
    <source>
        <dbReference type="ARBA" id="ARBA00023136"/>
    </source>
</evidence>
<organism evidence="7 8">
    <name type="scientific">Brooklawnia cerclae</name>
    <dbReference type="NCBI Taxonomy" id="349934"/>
    <lineage>
        <taxon>Bacteria</taxon>
        <taxon>Bacillati</taxon>
        <taxon>Actinomycetota</taxon>
        <taxon>Actinomycetes</taxon>
        <taxon>Propionibacteriales</taxon>
        <taxon>Propionibacteriaceae</taxon>
        <taxon>Brooklawnia</taxon>
    </lineage>
</organism>
<feature type="transmembrane region" description="Helical" evidence="6">
    <location>
        <begin position="308"/>
        <end position="330"/>
    </location>
</feature>
<feature type="transmembrane region" description="Helical" evidence="6">
    <location>
        <begin position="57"/>
        <end position="79"/>
    </location>
</feature>
<comment type="subcellular location">
    <subcellularLocation>
        <location evidence="1">Cell membrane</location>
        <topology evidence="1">Multi-pass membrane protein</topology>
    </subcellularLocation>
</comment>
<keyword evidence="5 6" id="KW-0472">Membrane</keyword>
<feature type="transmembrane region" description="Helical" evidence="6">
    <location>
        <begin position="20"/>
        <end position="36"/>
    </location>
</feature>
<dbReference type="InterPro" id="IPR001851">
    <property type="entry name" value="ABC_transp_permease"/>
</dbReference>
<keyword evidence="4 6" id="KW-1133">Transmembrane helix</keyword>
<evidence type="ECO:0000256" key="2">
    <source>
        <dbReference type="ARBA" id="ARBA00022475"/>
    </source>
</evidence>
<keyword evidence="8" id="KW-1185">Reference proteome</keyword>
<evidence type="ECO:0000313" key="7">
    <source>
        <dbReference type="EMBL" id="NIH57153.1"/>
    </source>
</evidence>
<feature type="transmembrane region" description="Helical" evidence="6">
    <location>
        <begin position="232"/>
        <end position="256"/>
    </location>
</feature>
<reference evidence="7 8" key="1">
    <citation type="submission" date="2020-02" db="EMBL/GenBank/DDBJ databases">
        <title>Sequencing the genomes of 1000 actinobacteria strains.</title>
        <authorList>
            <person name="Klenk H.-P."/>
        </authorList>
    </citation>
    <scope>NUCLEOTIDE SEQUENCE [LARGE SCALE GENOMIC DNA]</scope>
    <source>
        <strain evidence="7 8">DSM 19609</strain>
    </source>
</reference>
<keyword evidence="7" id="KW-0813">Transport</keyword>
<name>A0ABX0SFH7_9ACTN</name>
<evidence type="ECO:0000256" key="4">
    <source>
        <dbReference type="ARBA" id="ARBA00022989"/>
    </source>
</evidence>
<gene>
    <name evidence="7" type="ORF">FB473_001798</name>
</gene>
<feature type="transmembrane region" description="Helical" evidence="6">
    <location>
        <begin position="117"/>
        <end position="141"/>
    </location>
</feature>
<feature type="transmembrane region" description="Helical" evidence="6">
    <location>
        <begin position="183"/>
        <end position="203"/>
    </location>
</feature>